<feature type="compositionally biased region" description="Low complexity" evidence="1">
    <location>
        <begin position="71"/>
        <end position="82"/>
    </location>
</feature>
<feature type="compositionally biased region" description="Pro residues" evidence="1">
    <location>
        <begin position="91"/>
        <end position="105"/>
    </location>
</feature>
<sequence length="118" mass="12362">MRDRAAHQNRKTAKGGAALRAAAQIHDGETAGDPAATPGEHRPVPPGAAPVAGLAQFLVQPGFARDLGRVQPSQPASQPGAPKGLPRPERQGPPAPRRTPMPPAPVRRVPPRRQPKGR</sequence>
<dbReference type="AlphaFoldDB" id="A0A919R4Z9"/>
<keyword evidence="3" id="KW-1185">Reference proteome</keyword>
<feature type="compositionally biased region" description="Low complexity" evidence="1">
    <location>
        <begin position="14"/>
        <end position="23"/>
    </location>
</feature>
<comment type="caution">
    <text evidence="2">The sequence shown here is derived from an EMBL/GenBank/DDBJ whole genome shotgun (WGS) entry which is preliminary data.</text>
</comment>
<reference evidence="2" key="1">
    <citation type="submission" date="2021-01" db="EMBL/GenBank/DDBJ databases">
        <title>Whole genome shotgun sequence of Sphaerisporangium rufum NBRC 109079.</title>
        <authorList>
            <person name="Komaki H."/>
            <person name="Tamura T."/>
        </authorList>
    </citation>
    <scope>NUCLEOTIDE SEQUENCE</scope>
    <source>
        <strain evidence="2">NBRC 109079</strain>
    </source>
</reference>
<proteinExistence type="predicted"/>
<organism evidence="2 3">
    <name type="scientific">Sphaerisporangium rufum</name>
    <dbReference type="NCBI Taxonomy" id="1381558"/>
    <lineage>
        <taxon>Bacteria</taxon>
        <taxon>Bacillati</taxon>
        <taxon>Actinomycetota</taxon>
        <taxon>Actinomycetes</taxon>
        <taxon>Streptosporangiales</taxon>
        <taxon>Streptosporangiaceae</taxon>
        <taxon>Sphaerisporangium</taxon>
    </lineage>
</organism>
<name>A0A919R4Z9_9ACTN</name>
<accession>A0A919R4Z9</accession>
<evidence type="ECO:0000313" key="2">
    <source>
        <dbReference type="EMBL" id="GII79791.1"/>
    </source>
</evidence>
<dbReference type="RefSeq" id="WP_203989952.1">
    <property type="nucleotide sequence ID" value="NZ_BOOU01000063.1"/>
</dbReference>
<evidence type="ECO:0000256" key="1">
    <source>
        <dbReference type="SAM" id="MobiDB-lite"/>
    </source>
</evidence>
<evidence type="ECO:0000313" key="3">
    <source>
        <dbReference type="Proteomes" id="UP000655287"/>
    </source>
</evidence>
<feature type="compositionally biased region" description="Basic residues" evidence="1">
    <location>
        <begin position="109"/>
        <end position="118"/>
    </location>
</feature>
<dbReference type="Proteomes" id="UP000655287">
    <property type="component" value="Unassembled WGS sequence"/>
</dbReference>
<dbReference type="EMBL" id="BOOU01000063">
    <property type="protein sequence ID" value="GII79791.1"/>
    <property type="molecule type" value="Genomic_DNA"/>
</dbReference>
<protein>
    <submittedName>
        <fullName evidence="2">Uncharacterized protein</fullName>
    </submittedName>
</protein>
<gene>
    <name evidence="2" type="ORF">Sru01_47730</name>
</gene>
<feature type="region of interest" description="Disordered" evidence="1">
    <location>
        <begin position="1"/>
        <end position="50"/>
    </location>
</feature>
<feature type="region of interest" description="Disordered" evidence="1">
    <location>
        <begin position="63"/>
        <end position="118"/>
    </location>
</feature>